<dbReference type="Gene3D" id="1.10.10.60">
    <property type="entry name" value="Homeodomain-like"/>
    <property type="match status" value="2"/>
</dbReference>
<feature type="compositionally biased region" description="Pro residues" evidence="7">
    <location>
        <begin position="420"/>
        <end position="434"/>
    </location>
</feature>
<keyword evidence="3" id="KW-0805">Transcription regulation</keyword>
<dbReference type="FunFam" id="1.10.10.60:FF:000010">
    <property type="entry name" value="Transcriptional activator Myb isoform A"/>
    <property type="match status" value="1"/>
</dbReference>
<name>A0ABD1AAL9_CARAN</name>
<dbReference type="GO" id="GO:0005634">
    <property type="term" value="C:nucleus"/>
    <property type="evidence" value="ECO:0007669"/>
    <property type="project" value="UniProtKB-SubCell"/>
</dbReference>
<reference evidence="10 11" key="1">
    <citation type="submission" date="2024-04" db="EMBL/GenBank/DDBJ databases">
        <title>Genome assembly C_amara_ONT_v2.</title>
        <authorList>
            <person name="Yant L."/>
            <person name="Moore C."/>
            <person name="Slenker M."/>
        </authorList>
    </citation>
    <scope>NUCLEOTIDE SEQUENCE [LARGE SCALE GENOMIC DNA]</scope>
    <source>
        <tissue evidence="10">Leaf</tissue>
    </source>
</reference>
<dbReference type="PROSITE" id="PS51294">
    <property type="entry name" value="HTH_MYB"/>
    <property type="match status" value="2"/>
</dbReference>
<feature type="domain" description="Myb-like" evidence="8">
    <location>
        <begin position="191"/>
        <end position="242"/>
    </location>
</feature>
<proteinExistence type="predicted"/>
<dbReference type="AlphaFoldDB" id="A0ABD1AAL9"/>
<dbReference type="Proteomes" id="UP001558713">
    <property type="component" value="Unassembled WGS sequence"/>
</dbReference>
<evidence type="ECO:0000256" key="7">
    <source>
        <dbReference type="SAM" id="MobiDB-lite"/>
    </source>
</evidence>
<keyword evidence="2" id="KW-0677">Repeat</keyword>
<dbReference type="SMART" id="SM00717">
    <property type="entry name" value="SANT"/>
    <property type="match status" value="2"/>
</dbReference>
<evidence type="ECO:0000259" key="8">
    <source>
        <dbReference type="PROSITE" id="PS50090"/>
    </source>
</evidence>
<evidence type="ECO:0000313" key="11">
    <source>
        <dbReference type="Proteomes" id="UP001558713"/>
    </source>
</evidence>
<keyword evidence="4" id="KW-0238">DNA-binding</keyword>
<evidence type="ECO:0000256" key="4">
    <source>
        <dbReference type="ARBA" id="ARBA00023125"/>
    </source>
</evidence>
<accession>A0ABD1AAL9</accession>
<dbReference type="InterPro" id="IPR001005">
    <property type="entry name" value="SANT/Myb"/>
</dbReference>
<dbReference type="GO" id="GO:0003677">
    <property type="term" value="F:DNA binding"/>
    <property type="evidence" value="ECO:0007669"/>
    <property type="project" value="UniProtKB-KW"/>
</dbReference>
<feature type="domain" description="HTH myb-type" evidence="9">
    <location>
        <begin position="194"/>
        <end position="242"/>
    </location>
</feature>
<dbReference type="SUPFAM" id="SSF46689">
    <property type="entry name" value="Homeodomain-like"/>
    <property type="match status" value="1"/>
</dbReference>
<keyword evidence="11" id="KW-1185">Reference proteome</keyword>
<sequence length="497" mass="55617">MEFESVIKVRFPHIAAALYDDNLTLKDLHPSLTNDVSRLHNFQHNPLQMMNLDRPYLPPPHTYEISSKETFRSIMPSPCNEAFGKYFHGMSNDQALFDMAHTTSPAVGSNILHVSHENGMWKNDQNRGFVMATESSLNLARVDSNLSDGPKPNEDSIINRREFQHVMLRANQIKKNRRLQMRKVSKPTKKKAYIIKGQWTTEEDKLLVQLVEEHGTKRWSQLARMLYGRVGKQCRERWHNHLRPDIKKDGWTEEEDAILIEAHKELGNRWAEIARKLPGRTENTIKNHWNATKRRQHSRRAKGKDEISLSLGSNALQNYIRSITSNEETLMTPTSNENANATSSANARLENVNDKGKGIMVDHDEKESKYIADDGVMNLGLEIGTHAPPLEFKSAIYASGSASTSGSASASKCGVTHAPAPVPTPAPAPTPAPPLELKSEICASGSASTSGSASWCKSGVSMDFDEPMTDTWMVMHGCDEIILKEIALLQLIVHGRL</sequence>
<feature type="region of interest" description="Disordered" evidence="7">
    <location>
        <begin position="408"/>
        <end position="436"/>
    </location>
</feature>
<evidence type="ECO:0000256" key="1">
    <source>
        <dbReference type="ARBA" id="ARBA00004123"/>
    </source>
</evidence>
<dbReference type="EMBL" id="JBANAX010000601">
    <property type="protein sequence ID" value="KAL1200969.1"/>
    <property type="molecule type" value="Genomic_DNA"/>
</dbReference>
<comment type="subcellular location">
    <subcellularLocation>
        <location evidence="1">Nucleus</location>
    </subcellularLocation>
</comment>
<dbReference type="Pfam" id="PF13921">
    <property type="entry name" value="Myb_DNA-bind_6"/>
    <property type="match status" value="1"/>
</dbReference>
<dbReference type="PROSITE" id="PS50090">
    <property type="entry name" value="MYB_LIKE"/>
    <property type="match status" value="2"/>
</dbReference>
<evidence type="ECO:0000256" key="6">
    <source>
        <dbReference type="ARBA" id="ARBA00023242"/>
    </source>
</evidence>
<comment type="caution">
    <text evidence="10">The sequence shown here is derived from an EMBL/GenBank/DDBJ whole genome shotgun (WGS) entry which is preliminary data.</text>
</comment>
<evidence type="ECO:0000313" key="10">
    <source>
        <dbReference type="EMBL" id="KAL1200969.1"/>
    </source>
</evidence>
<keyword evidence="5" id="KW-0804">Transcription</keyword>
<organism evidence="10 11">
    <name type="scientific">Cardamine amara subsp. amara</name>
    <dbReference type="NCBI Taxonomy" id="228776"/>
    <lineage>
        <taxon>Eukaryota</taxon>
        <taxon>Viridiplantae</taxon>
        <taxon>Streptophyta</taxon>
        <taxon>Embryophyta</taxon>
        <taxon>Tracheophyta</taxon>
        <taxon>Spermatophyta</taxon>
        <taxon>Magnoliopsida</taxon>
        <taxon>eudicotyledons</taxon>
        <taxon>Gunneridae</taxon>
        <taxon>Pentapetalae</taxon>
        <taxon>rosids</taxon>
        <taxon>malvids</taxon>
        <taxon>Brassicales</taxon>
        <taxon>Brassicaceae</taxon>
        <taxon>Cardamineae</taxon>
        <taxon>Cardamine</taxon>
    </lineage>
</organism>
<evidence type="ECO:0000259" key="9">
    <source>
        <dbReference type="PROSITE" id="PS51294"/>
    </source>
</evidence>
<feature type="domain" description="Myb-like" evidence="8">
    <location>
        <begin position="243"/>
        <end position="293"/>
    </location>
</feature>
<evidence type="ECO:0000256" key="5">
    <source>
        <dbReference type="ARBA" id="ARBA00023163"/>
    </source>
</evidence>
<keyword evidence="6" id="KW-0539">Nucleus</keyword>
<dbReference type="PANTHER" id="PTHR45614">
    <property type="entry name" value="MYB PROTEIN-RELATED"/>
    <property type="match status" value="1"/>
</dbReference>
<dbReference type="InterPro" id="IPR017930">
    <property type="entry name" value="Myb_dom"/>
</dbReference>
<dbReference type="InterPro" id="IPR009057">
    <property type="entry name" value="Homeodomain-like_sf"/>
</dbReference>
<evidence type="ECO:0000256" key="2">
    <source>
        <dbReference type="ARBA" id="ARBA00022737"/>
    </source>
</evidence>
<dbReference type="CDD" id="cd00167">
    <property type="entry name" value="SANT"/>
    <property type="match status" value="2"/>
</dbReference>
<protein>
    <submittedName>
        <fullName evidence="10">Transcription factor</fullName>
    </submittedName>
</protein>
<gene>
    <name evidence="10" type="ORF">V5N11_026997</name>
</gene>
<dbReference type="PANTHER" id="PTHR45614:SF273">
    <property type="entry name" value="MYB DOMAIN PROTEIN 100-RELATED"/>
    <property type="match status" value="1"/>
</dbReference>
<feature type="domain" description="HTH myb-type" evidence="9">
    <location>
        <begin position="243"/>
        <end position="297"/>
    </location>
</feature>
<dbReference type="FunFam" id="1.10.10.60:FF:000381">
    <property type="entry name" value="Transcription factor MYB119"/>
    <property type="match status" value="1"/>
</dbReference>
<dbReference type="InterPro" id="IPR050560">
    <property type="entry name" value="MYB_TF"/>
</dbReference>
<evidence type="ECO:0000256" key="3">
    <source>
        <dbReference type="ARBA" id="ARBA00023015"/>
    </source>
</evidence>